<dbReference type="InterPro" id="IPR041027">
    <property type="entry name" value="FtsK_alpha"/>
</dbReference>
<dbReference type="InterPro" id="IPR002543">
    <property type="entry name" value="FtsK_dom"/>
</dbReference>
<dbReference type="Gene3D" id="3.30.160.750">
    <property type="match status" value="1"/>
</dbReference>
<reference evidence="18" key="1">
    <citation type="submission" date="2016-06" db="EMBL/GenBank/DDBJ databases">
        <title>Whole genome sequencing of Thermus brockianus strain GE-1.</title>
        <authorList>
            <person name="Schaefers C."/>
            <person name="Blank S."/>
            <person name="Wiebusch S."/>
            <person name="Elleuche S."/>
            <person name="Antranikian G."/>
        </authorList>
    </citation>
    <scope>NUCLEOTIDE SEQUENCE [LARGE SCALE GENOMIC DNA]</scope>
    <source>
        <strain evidence="18">GE-1</strain>
    </source>
</reference>
<feature type="compositionally biased region" description="Low complexity" evidence="15">
    <location>
        <begin position="470"/>
        <end position="484"/>
    </location>
</feature>
<dbReference type="Pfam" id="PF01580">
    <property type="entry name" value="FtsK_SpoIIIE"/>
    <property type="match status" value="1"/>
</dbReference>
<dbReference type="SUPFAM" id="SSF56276">
    <property type="entry name" value="S-adenosylmethionine decarboxylase"/>
    <property type="match status" value="1"/>
</dbReference>
<keyword evidence="3 14" id="KW-0547">Nucleotide-binding</keyword>
<keyword evidence="10" id="KW-0865">Zymogen</keyword>
<dbReference type="Proteomes" id="UP000182993">
    <property type="component" value="Chromosome"/>
</dbReference>
<evidence type="ECO:0000256" key="14">
    <source>
        <dbReference type="PROSITE-ProRule" id="PRU00289"/>
    </source>
</evidence>
<keyword evidence="13" id="KW-0670">Pyruvate</keyword>
<protein>
    <submittedName>
        <fullName evidence="17">Cell division protein FtsK</fullName>
    </submittedName>
</protein>
<comment type="cofactor">
    <cofactor evidence="1">
        <name>pyruvate</name>
        <dbReference type="ChEBI" id="CHEBI:15361"/>
    </cofactor>
</comment>
<dbReference type="SUPFAM" id="SSF52540">
    <property type="entry name" value="P-loop containing nucleoside triphosphate hydrolases"/>
    <property type="match status" value="1"/>
</dbReference>
<evidence type="ECO:0000256" key="13">
    <source>
        <dbReference type="ARBA" id="ARBA00023317"/>
    </source>
</evidence>
<organism evidence="17 18">
    <name type="scientific">Thermus brockianus</name>
    <dbReference type="NCBI Taxonomy" id="56956"/>
    <lineage>
        <taxon>Bacteria</taxon>
        <taxon>Thermotogati</taxon>
        <taxon>Deinococcota</taxon>
        <taxon>Deinococci</taxon>
        <taxon>Thermales</taxon>
        <taxon>Thermaceae</taxon>
        <taxon>Thermus</taxon>
    </lineage>
</organism>
<dbReference type="InterPro" id="IPR016067">
    <property type="entry name" value="S-AdoMet_deCO2ase_core"/>
</dbReference>
<dbReference type="GO" id="GO:0005524">
    <property type="term" value="F:ATP binding"/>
    <property type="evidence" value="ECO:0007669"/>
    <property type="project" value="UniProtKB-UniRule"/>
</dbReference>
<dbReference type="Gene3D" id="1.10.10.10">
    <property type="entry name" value="Winged helix-like DNA-binding domain superfamily/Winged helix DNA-binding domain"/>
    <property type="match status" value="1"/>
</dbReference>
<dbReference type="InterPro" id="IPR003826">
    <property type="entry name" value="AdoMetDC_fam_prok"/>
</dbReference>
<dbReference type="InterPro" id="IPR027417">
    <property type="entry name" value="P-loop_NTPase"/>
</dbReference>
<evidence type="ECO:0000256" key="11">
    <source>
        <dbReference type="ARBA" id="ARBA00023239"/>
    </source>
</evidence>
<evidence type="ECO:0000259" key="16">
    <source>
        <dbReference type="PROSITE" id="PS50901"/>
    </source>
</evidence>
<evidence type="ECO:0000256" key="2">
    <source>
        <dbReference type="ARBA" id="ARBA00006474"/>
    </source>
</evidence>
<feature type="domain" description="FtsK" evidence="16">
    <location>
        <begin position="145"/>
        <end position="336"/>
    </location>
</feature>
<dbReference type="InterPro" id="IPR050206">
    <property type="entry name" value="FtsK/SpoIIIE/SftA"/>
</dbReference>
<keyword evidence="4" id="KW-0210">Decarboxylase</keyword>
<accession>A0A1J0LVA2</accession>
<keyword evidence="8" id="KW-0620">Polyamine biosynthesis</keyword>
<keyword evidence="9" id="KW-0238">DNA-binding</keyword>
<dbReference type="GO" id="GO:0003677">
    <property type="term" value="F:DNA binding"/>
    <property type="evidence" value="ECO:0007669"/>
    <property type="project" value="UniProtKB-KW"/>
</dbReference>
<dbReference type="Gene3D" id="3.30.980.40">
    <property type="match status" value="1"/>
</dbReference>
<dbReference type="Pfam" id="PF17854">
    <property type="entry name" value="FtsK_alpha"/>
    <property type="match status" value="1"/>
</dbReference>
<dbReference type="InterPro" id="IPR003593">
    <property type="entry name" value="AAA+_ATPase"/>
</dbReference>
<dbReference type="Gene3D" id="3.40.50.300">
    <property type="entry name" value="P-loop containing nucleotide triphosphate hydrolases"/>
    <property type="match status" value="1"/>
</dbReference>
<dbReference type="InterPro" id="IPR036388">
    <property type="entry name" value="WH-like_DNA-bd_sf"/>
</dbReference>
<dbReference type="GO" id="GO:0008295">
    <property type="term" value="P:spermidine biosynthetic process"/>
    <property type="evidence" value="ECO:0007669"/>
    <property type="project" value="UniProtKB-KW"/>
</dbReference>
<evidence type="ECO:0000256" key="3">
    <source>
        <dbReference type="ARBA" id="ARBA00022741"/>
    </source>
</evidence>
<keyword evidence="17" id="KW-0131">Cell cycle</keyword>
<feature type="region of interest" description="Disordered" evidence="15">
    <location>
        <begin position="462"/>
        <end position="484"/>
    </location>
</feature>
<evidence type="ECO:0000256" key="12">
    <source>
        <dbReference type="ARBA" id="ARBA00023270"/>
    </source>
</evidence>
<dbReference type="KEGG" id="tbc:A0O31_01959"/>
<dbReference type="InterPro" id="IPR036390">
    <property type="entry name" value="WH_DNA-bd_sf"/>
</dbReference>
<sequence length="626" mass="67676">MAVVPSTALALPTPELLDPPEPKGHLRALEEEAEKLKGAIAETLKQFGVQAEVVGHARGPSVTRYELLPAPGEKISRIQSLQNDLARALAVGAVRIEAPIPGKHTVGLEVPNPKRELVRFSEAVLSPSFQNAKALLPLVLGKSIEGEIWVRDLAKMPHLLIAGSTGSGKSVAINVLIASLLFKHLPTHLRLLLIDPKMVELTPYEGIPHLVRPVVTSPEEAAGVLQGAVAHMERRYRLMSQVGARNLEQYNAKMEKEGGETLPYLVIVVDELADLMMTAPKEVEAAILRLAQMARATGMHLILATQRPSVDILTSLIKVNIPARLAFAVASGFDSRTILDTQGAEKLIGQGDALFHQPGLTKPVRLQVPYLSEEEVARLAGYLRGQSFEDRFAEAYGADFEPPKAPEGTGPGEVDFSDPLLKKAAEIVVEEGYGSVSRLQRRLSIGHARAGKLMDALEAMGIVGPPRAPNPGRSSSPRSNSRTSSASVLSWPLVEMVPGGRWVAEIYGCDLDVLENPKMVEAALLDAVMRLGAPKGSAQSVVYKFHPQGLSAAVVSPVAAVMIHTWPEDNASATLDLYFYRDGVDPEEVLKGLSRAFGAKEESAFRYWRGTEHAIRRRGFTDHQGG</sequence>
<dbReference type="InterPro" id="IPR042284">
    <property type="entry name" value="AdoMetDC_N"/>
</dbReference>
<evidence type="ECO:0000256" key="7">
    <source>
        <dbReference type="ARBA" id="ARBA00023066"/>
    </source>
</evidence>
<keyword evidence="17" id="KW-0132">Cell division</keyword>
<dbReference type="InterPro" id="IPR042286">
    <property type="entry name" value="AdoMetDC_C"/>
</dbReference>
<dbReference type="STRING" id="56956.A0O31_01959"/>
<dbReference type="Pfam" id="PF09397">
    <property type="entry name" value="FtsK_gamma"/>
    <property type="match status" value="1"/>
</dbReference>
<feature type="binding site" evidence="14">
    <location>
        <begin position="163"/>
        <end position="170"/>
    </location>
    <ligand>
        <name>ATP</name>
        <dbReference type="ChEBI" id="CHEBI:30616"/>
    </ligand>
</feature>
<dbReference type="PROSITE" id="PS50901">
    <property type="entry name" value="FTSK"/>
    <property type="match status" value="1"/>
</dbReference>
<keyword evidence="12" id="KW-0704">Schiff base</keyword>
<evidence type="ECO:0000256" key="8">
    <source>
        <dbReference type="ARBA" id="ARBA00023115"/>
    </source>
</evidence>
<keyword evidence="11" id="KW-0456">Lyase</keyword>
<dbReference type="Pfam" id="PF02675">
    <property type="entry name" value="AdoMet_dc"/>
    <property type="match status" value="1"/>
</dbReference>
<evidence type="ECO:0000256" key="10">
    <source>
        <dbReference type="ARBA" id="ARBA00023145"/>
    </source>
</evidence>
<evidence type="ECO:0000313" key="17">
    <source>
        <dbReference type="EMBL" id="APD10034.1"/>
    </source>
</evidence>
<evidence type="ECO:0000256" key="15">
    <source>
        <dbReference type="SAM" id="MobiDB-lite"/>
    </source>
</evidence>
<dbReference type="EMBL" id="CP016312">
    <property type="protein sequence ID" value="APD10034.1"/>
    <property type="molecule type" value="Genomic_DNA"/>
</dbReference>
<dbReference type="GO" id="GO:0051301">
    <property type="term" value="P:cell division"/>
    <property type="evidence" value="ECO:0007669"/>
    <property type="project" value="UniProtKB-KW"/>
</dbReference>
<evidence type="ECO:0000256" key="1">
    <source>
        <dbReference type="ARBA" id="ARBA00001928"/>
    </source>
</evidence>
<keyword evidence="5" id="KW-0068">Autocatalytic cleavage</keyword>
<comment type="similarity">
    <text evidence="2">Belongs to the FtsK/SpoIIIE/SftA family.</text>
</comment>
<dbReference type="SMART" id="SM00382">
    <property type="entry name" value="AAA"/>
    <property type="match status" value="1"/>
</dbReference>
<proteinExistence type="inferred from homology"/>
<dbReference type="PANTHER" id="PTHR22683:SF41">
    <property type="entry name" value="DNA TRANSLOCASE FTSK"/>
    <property type="match status" value="1"/>
</dbReference>
<evidence type="ECO:0000256" key="5">
    <source>
        <dbReference type="ARBA" id="ARBA00022813"/>
    </source>
</evidence>
<dbReference type="AlphaFoldDB" id="A0A1J0LVA2"/>
<name>A0A1J0LVA2_THEBO</name>
<dbReference type="InterPro" id="IPR018541">
    <property type="entry name" value="Ftsk_gamma"/>
</dbReference>
<keyword evidence="6 14" id="KW-0067">ATP-binding</keyword>
<dbReference type="SUPFAM" id="SSF46785">
    <property type="entry name" value="Winged helix' DNA-binding domain"/>
    <property type="match status" value="1"/>
</dbReference>
<evidence type="ECO:0000256" key="4">
    <source>
        <dbReference type="ARBA" id="ARBA00022793"/>
    </source>
</evidence>
<gene>
    <name evidence="17" type="ORF">A0O31_01959</name>
</gene>
<evidence type="ECO:0000256" key="9">
    <source>
        <dbReference type="ARBA" id="ARBA00023125"/>
    </source>
</evidence>
<dbReference type="GO" id="GO:0004014">
    <property type="term" value="F:adenosylmethionine decarboxylase activity"/>
    <property type="evidence" value="ECO:0007669"/>
    <property type="project" value="InterPro"/>
</dbReference>
<dbReference type="SMART" id="SM00843">
    <property type="entry name" value="Ftsk_gamma"/>
    <property type="match status" value="1"/>
</dbReference>
<evidence type="ECO:0000256" key="6">
    <source>
        <dbReference type="ARBA" id="ARBA00022840"/>
    </source>
</evidence>
<dbReference type="Gene3D" id="3.30.360.110">
    <property type="entry name" value="S-adenosylmethionine decarboxylase domain"/>
    <property type="match status" value="1"/>
</dbReference>
<dbReference type="PANTHER" id="PTHR22683">
    <property type="entry name" value="SPORULATION PROTEIN RELATED"/>
    <property type="match status" value="1"/>
</dbReference>
<evidence type="ECO:0000313" key="18">
    <source>
        <dbReference type="Proteomes" id="UP000182993"/>
    </source>
</evidence>
<keyword evidence="7" id="KW-0745">Spermidine biosynthesis</keyword>